<reference evidence="13 14" key="1">
    <citation type="submission" date="2016-12" db="EMBL/GenBank/DDBJ databases">
        <title>Complete genome sequence of Thauera chlorobenzoica, a Betaproteobacterium degrading haloaromatics anaerobically to CO2 and halides.</title>
        <authorList>
            <person name="Goris T."/>
            <person name="Mergelsberg M."/>
            <person name="Boll M."/>
        </authorList>
    </citation>
    <scope>NUCLEOTIDE SEQUENCE [LARGE SCALE GENOMIC DNA]</scope>
    <source>
        <strain evidence="13 14">3CB1</strain>
    </source>
</reference>
<keyword evidence="4" id="KW-0812">Transmembrane</keyword>
<dbReference type="SUPFAM" id="SSF63380">
    <property type="entry name" value="Riboflavin synthase domain-like"/>
    <property type="match status" value="1"/>
</dbReference>
<sequence length="447" mass="49278">MKRWLSAFLALVTLAWGWTLLSAPGSAGAGPGNPWAVREHALTLTGLWSFALMSLVMVLATRPVWLERPFGGMDRIYRVHKWAGILAIGFAALHWLVELSAGVIKAVFGREGRLPKDRGGDFLEAMRDVAEELGEFAVYALLAMLVLTLWKRFPFRAWRYLHKAMPALYLVLAFHAAFLAPLDYWGQPAGVLLALLIAAGSVASVLALAGWIGRRRRVGGVVESVRESGPGLTQVTCLLDEGWRGHRPGQFAFATFDRFEGAHPFTIAGADRGDRRVTFEIKALGDYTRGLARRLEAGRAVEVEGPYGCFELPRGRGRRGQAWVAGGIGVTPFLAWLEALQATPEQAPDVDFYYCVRDRAADPFVARLEILCAALPAVRLHVISSIHNESLSAEVLGTEVLGDRMGKKEVLEVWFCGPQGLAERLRQGFRDMGAAGIRFHQEVFEMR</sequence>
<evidence type="ECO:0000256" key="10">
    <source>
        <dbReference type="ARBA" id="ARBA00023004"/>
    </source>
</evidence>
<keyword evidence="6" id="KW-0479">Metal-binding</keyword>
<evidence type="ECO:0000256" key="2">
    <source>
        <dbReference type="ARBA" id="ARBA00004141"/>
    </source>
</evidence>
<keyword evidence="3" id="KW-0285">Flavoprotein</keyword>
<dbReference type="STRING" id="96773.Tchl_1222"/>
<evidence type="ECO:0000256" key="4">
    <source>
        <dbReference type="ARBA" id="ARBA00022692"/>
    </source>
</evidence>
<keyword evidence="9" id="KW-0560">Oxidoreductase</keyword>
<dbReference type="KEGG" id="tcl:Tchl_1222"/>
<dbReference type="SUPFAM" id="SSF52343">
    <property type="entry name" value="Ferredoxin reductase-like, C-terminal NADP-linked domain"/>
    <property type="match status" value="1"/>
</dbReference>
<evidence type="ECO:0000256" key="3">
    <source>
        <dbReference type="ARBA" id="ARBA00022630"/>
    </source>
</evidence>
<dbReference type="GO" id="GO:0051537">
    <property type="term" value="F:2 iron, 2 sulfur cluster binding"/>
    <property type="evidence" value="ECO:0007669"/>
    <property type="project" value="UniProtKB-KW"/>
</dbReference>
<gene>
    <name evidence="13" type="ORF">Tchl_1222</name>
</gene>
<dbReference type="InterPro" id="IPR039261">
    <property type="entry name" value="FNR_nucleotide-bd"/>
</dbReference>
<evidence type="ECO:0000256" key="8">
    <source>
        <dbReference type="ARBA" id="ARBA00022989"/>
    </source>
</evidence>
<dbReference type="GO" id="GO:0016020">
    <property type="term" value="C:membrane"/>
    <property type="evidence" value="ECO:0007669"/>
    <property type="project" value="UniProtKB-SubCell"/>
</dbReference>
<evidence type="ECO:0000256" key="11">
    <source>
        <dbReference type="ARBA" id="ARBA00023014"/>
    </source>
</evidence>
<dbReference type="GO" id="GO:0050660">
    <property type="term" value="F:flavin adenine dinucleotide binding"/>
    <property type="evidence" value="ECO:0007669"/>
    <property type="project" value="TreeGrafter"/>
</dbReference>
<evidence type="ECO:0000256" key="12">
    <source>
        <dbReference type="ARBA" id="ARBA00023136"/>
    </source>
</evidence>
<comment type="subcellular location">
    <subcellularLocation>
        <location evidence="2">Membrane</location>
        <topology evidence="2">Multi-pass membrane protein</topology>
    </subcellularLocation>
</comment>
<keyword evidence="8" id="KW-1133">Transmembrane helix</keyword>
<dbReference type="RefSeq" id="WP_075147616.1">
    <property type="nucleotide sequence ID" value="NZ_CP018839.1"/>
</dbReference>
<evidence type="ECO:0000256" key="1">
    <source>
        <dbReference type="ARBA" id="ARBA00001974"/>
    </source>
</evidence>
<organism evidence="13 14">
    <name type="scientific">Thauera chlorobenzoica</name>
    <dbReference type="NCBI Taxonomy" id="96773"/>
    <lineage>
        <taxon>Bacteria</taxon>
        <taxon>Pseudomonadati</taxon>
        <taxon>Pseudomonadota</taxon>
        <taxon>Betaproteobacteria</taxon>
        <taxon>Rhodocyclales</taxon>
        <taxon>Zoogloeaceae</taxon>
        <taxon>Thauera</taxon>
    </lineage>
</organism>
<name>A0A1H5SY58_9RHOO</name>
<dbReference type="Gene3D" id="2.40.30.10">
    <property type="entry name" value="Translation factors"/>
    <property type="match status" value="1"/>
</dbReference>
<dbReference type="InterPro" id="IPR050415">
    <property type="entry name" value="MRET"/>
</dbReference>
<accession>A0A1H5SY58</accession>
<keyword evidence="12" id="KW-0472">Membrane</keyword>
<dbReference type="Gene3D" id="3.40.50.80">
    <property type="entry name" value="Nucleotide-binding domain of ferredoxin-NADP reductase (FNR) module"/>
    <property type="match status" value="1"/>
</dbReference>
<keyword evidence="14" id="KW-1185">Reference proteome</keyword>
<evidence type="ECO:0000256" key="7">
    <source>
        <dbReference type="ARBA" id="ARBA00022827"/>
    </source>
</evidence>
<dbReference type="InterPro" id="IPR013130">
    <property type="entry name" value="Fe3_Rdtase_TM_dom"/>
</dbReference>
<dbReference type="GO" id="GO:0016491">
    <property type="term" value="F:oxidoreductase activity"/>
    <property type="evidence" value="ECO:0007669"/>
    <property type="project" value="UniProtKB-KW"/>
</dbReference>
<keyword evidence="11" id="KW-0411">Iron-sulfur</keyword>
<dbReference type="Pfam" id="PF08022">
    <property type="entry name" value="FAD_binding_8"/>
    <property type="match status" value="1"/>
</dbReference>
<dbReference type="PANTHER" id="PTHR47354:SF8">
    <property type="entry name" value="1,2-PHENYLACETYL-COA EPOXIDASE, SUBUNIT E"/>
    <property type="match status" value="1"/>
</dbReference>
<keyword evidence="10" id="KW-0408">Iron</keyword>
<proteinExistence type="predicted"/>
<dbReference type="EMBL" id="CP018839">
    <property type="protein sequence ID" value="APR04081.1"/>
    <property type="molecule type" value="Genomic_DNA"/>
</dbReference>
<dbReference type="Pfam" id="PF01794">
    <property type="entry name" value="Ferric_reduct"/>
    <property type="match status" value="1"/>
</dbReference>
<keyword evidence="5" id="KW-0001">2Fe-2S</keyword>
<evidence type="ECO:0000256" key="9">
    <source>
        <dbReference type="ARBA" id="ARBA00023002"/>
    </source>
</evidence>
<dbReference type="PROSITE" id="PS51384">
    <property type="entry name" value="FAD_FR"/>
    <property type="match status" value="1"/>
</dbReference>
<protein>
    <submittedName>
        <fullName evidence="13">Periplasmic, ferric reductase-like flavocytochrome</fullName>
    </submittedName>
</protein>
<dbReference type="OrthoDB" id="9796486at2"/>
<evidence type="ECO:0000256" key="6">
    <source>
        <dbReference type="ARBA" id="ARBA00022723"/>
    </source>
</evidence>
<dbReference type="CDD" id="cd06198">
    <property type="entry name" value="FNR_like_3"/>
    <property type="match status" value="1"/>
</dbReference>
<dbReference type="Proteomes" id="UP000185739">
    <property type="component" value="Chromosome"/>
</dbReference>
<keyword evidence="7" id="KW-0274">FAD</keyword>
<dbReference type="InterPro" id="IPR017927">
    <property type="entry name" value="FAD-bd_FR_type"/>
</dbReference>
<evidence type="ECO:0000313" key="14">
    <source>
        <dbReference type="Proteomes" id="UP000185739"/>
    </source>
</evidence>
<dbReference type="InterPro" id="IPR017938">
    <property type="entry name" value="Riboflavin_synthase-like_b-brl"/>
</dbReference>
<comment type="cofactor">
    <cofactor evidence="1">
        <name>FAD</name>
        <dbReference type="ChEBI" id="CHEBI:57692"/>
    </cofactor>
</comment>
<dbReference type="PANTHER" id="PTHR47354">
    <property type="entry name" value="NADH OXIDOREDUCTASE HCR"/>
    <property type="match status" value="1"/>
</dbReference>
<dbReference type="AlphaFoldDB" id="A0A1H5SY58"/>
<dbReference type="GO" id="GO:0046872">
    <property type="term" value="F:metal ion binding"/>
    <property type="evidence" value="ECO:0007669"/>
    <property type="project" value="UniProtKB-KW"/>
</dbReference>
<dbReference type="PRINTS" id="PR00406">
    <property type="entry name" value="CYTB5RDTASE"/>
</dbReference>
<evidence type="ECO:0000256" key="5">
    <source>
        <dbReference type="ARBA" id="ARBA00022714"/>
    </source>
</evidence>
<evidence type="ECO:0000313" key="13">
    <source>
        <dbReference type="EMBL" id="APR04081.1"/>
    </source>
</evidence>
<dbReference type="InterPro" id="IPR013112">
    <property type="entry name" value="FAD-bd_8"/>
</dbReference>